<dbReference type="InterPro" id="IPR011204">
    <property type="entry name" value="Virulence_RhuM-like"/>
</dbReference>
<dbReference type="PANTHER" id="PTHR35810:SF1">
    <property type="entry name" value="CYTOPLASMIC PROTEIN"/>
    <property type="match status" value="1"/>
</dbReference>
<reference evidence="1 2" key="1">
    <citation type="submission" date="2019-10" db="EMBL/GenBank/DDBJ databases">
        <authorList>
            <person name="Nie G."/>
            <person name="Ming H."/>
            <person name="Yi B."/>
        </authorList>
    </citation>
    <scope>NUCLEOTIDE SEQUENCE [LARGE SCALE GENOMIC DNA]</scope>
    <source>
        <strain evidence="1 2">CFH 90414</strain>
    </source>
</reference>
<sequence>MKTIGKHVANARREELVDIPVVAKFATTAADGKSYLTEHYNLDMVLSVGYRVKSAEGVHLCRWANDVVKRYMLNGYALNEHSEGPAAHRRQQTQRTALERPKEKDLMVALLVSMLTDEASWR</sequence>
<evidence type="ECO:0000313" key="1">
    <source>
        <dbReference type="EMBL" id="MRG60942.1"/>
    </source>
</evidence>
<comment type="caution">
    <text evidence="1">The sequence shown here is derived from an EMBL/GenBank/DDBJ whole genome shotgun (WGS) entry which is preliminary data.</text>
</comment>
<name>A0A6I2F815_9MICO</name>
<dbReference type="PANTHER" id="PTHR35810">
    <property type="entry name" value="CYTOPLASMIC PROTEIN-RELATED"/>
    <property type="match status" value="1"/>
</dbReference>
<evidence type="ECO:0008006" key="3">
    <source>
        <dbReference type="Google" id="ProtNLM"/>
    </source>
</evidence>
<dbReference type="AlphaFoldDB" id="A0A6I2F815"/>
<keyword evidence="2" id="KW-1185">Reference proteome</keyword>
<dbReference type="Pfam" id="PF13310">
    <property type="entry name" value="Virulence_RhuM"/>
    <property type="match status" value="1"/>
</dbReference>
<proteinExistence type="predicted"/>
<gene>
    <name evidence="1" type="ORF">GE115_13860</name>
</gene>
<dbReference type="Proteomes" id="UP000431080">
    <property type="component" value="Unassembled WGS sequence"/>
</dbReference>
<dbReference type="RefSeq" id="WP_312855183.1">
    <property type="nucleotide sequence ID" value="NZ_WJIF01000008.1"/>
</dbReference>
<accession>A0A6I2F815</accession>
<evidence type="ECO:0000313" key="2">
    <source>
        <dbReference type="Proteomes" id="UP000431080"/>
    </source>
</evidence>
<organism evidence="1 2">
    <name type="scientific">Agromyces agglutinans</name>
    <dbReference type="NCBI Taxonomy" id="2662258"/>
    <lineage>
        <taxon>Bacteria</taxon>
        <taxon>Bacillati</taxon>
        <taxon>Actinomycetota</taxon>
        <taxon>Actinomycetes</taxon>
        <taxon>Micrococcales</taxon>
        <taxon>Microbacteriaceae</taxon>
        <taxon>Agromyces</taxon>
    </lineage>
</organism>
<dbReference type="EMBL" id="WJIF01000008">
    <property type="protein sequence ID" value="MRG60942.1"/>
    <property type="molecule type" value="Genomic_DNA"/>
</dbReference>
<protein>
    <recommendedName>
        <fullName evidence="3">Virulence RhuM family protein</fullName>
    </recommendedName>
</protein>